<dbReference type="EMBL" id="JARBJD010000087">
    <property type="protein sequence ID" value="KAK2953743.1"/>
    <property type="molecule type" value="Genomic_DNA"/>
</dbReference>
<dbReference type="PANTHER" id="PTHR22942:SF39">
    <property type="entry name" value="DNA REPAIR PROTEIN RAD51 HOMOLOG 1"/>
    <property type="match status" value="1"/>
</dbReference>
<dbReference type="PROSITE" id="PS50162">
    <property type="entry name" value="RECA_2"/>
    <property type="match status" value="1"/>
</dbReference>
<dbReference type="InterPro" id="IPR013632">
    <property type="entry name" value="Rad51_C"/>
</dbReference>
<dbReference type="PIRSF" id="PIRSF005856">
    <property type="entry name" value="Rad51"/>
    <property type="match status" value="1"/>
</dbReference>
<dbReference type="InterPro" id="IPR027417">
    <property type="entry name" value="P-loop_NTPase"/>
</dbReference>
<dbReference type="Pfam" id="PF14520">
    <property type="entry name" value="HHH_5"/>
    <property type="match status" value="1"/>
</dbReference>
<keyword evidence="4 6" id="KW-0067">ATP-binding</keyword>
<evidence type="ECO:0000256" key="3">
    <source>
        <dbReference type="ARBA" id="ARBA00022741"/>
    </source>
</evidence>
<keyword evidence="7" id="KW-0234">DNA repair</keyword>
<dbReference type="Gene3D" id="3.40.50.300">
    <property type="entry name" value="P-loop containing nucleotide triphosphate hydrolases"/>
    <property type="match status" value="1"/>
</dbReference>
<comment type="caution">
    <text evidence="10">The sequence shown here is derived from an EMBL/GenBank/DDBJ whole genome shotgun (WGS) entry which is preliminary data.</text>
</comment>
<dbReference type="PANTHER" id="PTHR22942">
    <property type="entry name" value="RECA/RAD51/RADA DNA STRAND-PAIRING FAMILY MEMBER"/>
    <property type="match status" value="1"/>
</dbReference>
<proteinExistence type="inferred from homology"/>
<dbReference type="SMART" id="SM00382">
    <property type="entry name" value="AAA"/>
    <property type="match status" value="1"/>
</dbReference>
<comment type="similarity">
    <text evidence="2 7">Belongs to the RecA family. RAD51 subfamily.</text>
</comment>
<dbReference type="InterPro" id="IPR003593">
    <property type="entry name" value="AAA+_ATPase"/>
</dbReference>
<gene>
    <name evidence="10" type="ORF">BLNAU_11300</name>
</gene>
<dbReference type="NCBIfam" id="NF003301">
    <property type="entry name" value="PRK04301.1"/>
    <property type="match status" value="1"/>
</dbReference>
<evidence type="ECO:0000313" key="11">
    <source>
        <dbReference type="Proteomes" id="UP001281761"/>
    </source>
</evidence>
<protein>
    <recommendedName>
        <fullName evidence="7">DNA repair protein RAD51 homolog</fullName>
    </recommendedName>
</protein>
<dbReference type="InterPro" id="IPR011941">
    <property type="entry name" value="DNA_recomb/repair_Rad51"/>
</dbReference>
<dbReference type="Gene3D" id="1.10.150.20">
    <property type="entry name" value="5' to 3' exonuclease, C-terminal subdomain"/>
    <property type="match status" value="1"/>
</dbReference>
<feature type="domain" description="RecA family profile 2" evidence="9">
    <location>
        <begin position="269"/>
        <end position="332"/>
    </location>
</feature>
<evidence type="ECO:0000259" key="9">
    <source>
        <dbReference type="PROSITE" id="PS50163"/>
    </source>
</evidence>
<evidence type="ECO:0000313" key="10">
    <source>
        <dbReference type="EMBL" id="KAK2953743.1"/>
    </source>
</evidence>
<dbReference type="InterPro" id="IPR020588">
    <property type="entry name" value="RecA_ATP-bd"/>
</dbReference>
<keyword evidence="11" id="KW-1185">Reference proteome</keyword>
<organism evidence="10 11">
    <name type="scientific">Blattamonas nauphoetae</name>
    <dbReference type="NCBI Taxonomy" id="2049346"/>
    <lineage>
        <taxon>Eukaryota</taxon>
        <taxon>Metamonada</taxon>
        <taxon>Preaxostyla</taxon>
        <taxon>Oxymonadida</taxon>
        <taxon>Blattamonas</taxon>
    </lineage>
</organism>
<comment type="subcellular location">
    <subcellularLocation>
        <location evidence="1 7">Nucleus</location>
    </subcellularLocation>
</comment>
<evidence type="ECO:0000259" key="8">
    <source>
        <dbReference type="PROSITE" id="PS50162"/>
    </source>
</evidence>
<dbReference type="Pfam" id="PF08423">
    <property type="entry name" value="Rad51"/>
    <property type="match status" value="1"/>
</dbReference>
<dbReference type="SUPFAM" id="SSF47794">
    <property type="entry name" value="Rad51 N-terminal domain-like"/>
    <property type="match status" value="1"/>
</dbReference>
<dbReference type="PROSITE" id="PS50163">
    <property type="entry name" value="RECA_3"/>
    <property type="match status" value="1"/>
</dbReference>
<keyword evidence="7" id="KW-0238">DNA-binding</keyword>
<accession>A0ABQ9XMX0</accession>
<evidence type="ECO:0000256" key="2">
    <source>
        <dbReference type="ARBA" id="ARBA00007095"/>
    </source>
</evidence>
<evidence type="ECO:0000256" key="7">
    <source>
        <dbReference type="RuleBase" id="RU364139"/>
    </source>
</evidence>
<dbReference type="CDD" id="cd19513">
    <property type="entry name" value="Rad51"/>
    <property type="match status" value="1"/>
</dbReference>
<evidence type="ECO:0000256" key="5">
    <source>
        <dbReference type="ARBA" id="ARBA00023242"/>
    </source>
</evidence>
<dbReference type="InterPro" id="IPR016467">
    <property type="entry name" value="DNA_recomb/repair_RecA-like"/>
</dbReference>
<dbReference type="Proteomes" id="UP001281761">
    <property type="component" value="Unassembled WGS sequence"/>
</dbReference>
<dbReference type="NCBIfam" id="TIGR02239">
    <property type="entry name" value="recomb_RAD51"/>
    <property type="match status" value="1"/>
</dbReference>
<keyword evidence="3 6" id="KW-0547">Nucleotide-binding</keyword>
<feature type="domain" description="RecA family profile 1" evidence="8">
    <location>
        <begin position="91"/>
        <end position="262"/>
    </location>
</feature>
<keyword evidence="7" id="KW-0233">DNA recombination</keyword>
<keyword evidence="5 7" id="KW-0539">Nucleus</keyword>
<sequence length="332" mass="36204">MQEEEQQEVEGTAGATPISRLEGNGITQLDIKKLIEAGYYTVESIAFTPRKTLINIKGISEVKADKLMAECGKLVPLGFQSASEVHLQRQQIIRITTGSKELDALLQGGFETGSITEIFGEFKTGKTQICHTLCCTCQLPQDQGGAEGKALYIDTEGTFRPERLVATAERFGLNPQDVLDNVAYARAYNTDHQLQLLIQASALMADDRYALLIVDSATALYRTDYSGRGELSTRQMHLGKFLRALLRLADEFGVAVVITNQVVAQVDGGAMFQVDPKKPIGGHIMAHASTTRLSLRKGRGETRVCKIYDSPCLPEAEATFSINADGIGDSKE</sequence>
<evidence type="ECO:0000256" key="1">
    <source>
        <dbReference type="ARBA" id="ARBA00004123"/>
    </source>
</evidence>
<keyword evidence="7" id="KW-0227">DNA damage</keyword>
<dbReference type="InterPro" id="IPR010995">
    <property type="entry name" value="DNA_repair_Rad51/TF_NusA_a-hlx"/>
</dbReference>
<name>A0ABQ9XMX0_9EUKA</name>
<dbReference type="SUPFAM" id="SSF52540">
    <property type="entry name" value="P-loop containing nucleoside triphosphate hydrolases"/>
    <property type="match status" value="1"/>
</dbReference>
<evidence type="ECO:0000256" key="4">
    <source>
        <dbReference type="ARBA" id="ARBA00022840"/>
    </source>
</evidence>
<reference evidence="10 11" key="1">
    <citation type="journal article" date="2022" name="bioRxiv">
        <title>Genomics of Preaxostyla Flagellates Illuminates Evolutionary Transitions and the Path Towards Mitochondrial Loss.</title>
        <authorList>
            <person name="Novak L.V.F."/>
            <person name="Treitli S.C."/>
            <person name="Pyrih J."/>
            <person name="Halakuc P."/>
            <person name="Pipaliya S.V."/>
            <person name="Vacek V."/>
            <person name="Brzon O."/>
            <person name="Soukal P."/>
            <person name="Eme L."/>
            <person name="Dacks J.B."/>
            <person name="Karnkowska A."/>
            <person name="Elias M."/>
            <person name="Hampl V."/>
        </authorList>
    </citation>
    <scope>NUCLEOTIDE SEQUENCE [LARGE SCALE GENOMIC DNA]</scope>
    <source>
        <strain evidence="10">NAU3</strain>
        <tissue evidence="10">Gut</tissue>
    </source>
</reference>
<dbReference type="InterPro" id="IPR020587">
    <property type="entry name" value="RecA_monomer-monomer_interface"/>
</dbReference>
<comment type="function">
    <text evidence="7">Binds to single and double-stranded DNA and exhibits DNA-dependent ATPase activity. Underwinds duplex DNA.</text>
</comment>
<evidence type="ECO:0000256" key="6">
    <source>
        <dbReference type="RuleBase" id="RU003422"/>
    </source>
</evidence>